<dbReference type="InterPro" id="IPR000408">
    <property type="entry name" value="Reg_chr_condens"/>
</dbReference>
<dbReference type="EMBL" id="MK500519">
    <property type="protein sequence ID" value="QBK91277.1"/>
    <property type="molecule type" value="Genomic_DNA"/>
</dbReference>
<evidence type="ECO:0000256" key="1">
    <source>
        <dbReference type="ARBA" id="ARBA00022737"/>
    </source>
</evidence>
<dbReference type="Pfam" id="PF13540">
    <property type="entry name" value="RCC1_2"/>
    <property type="match status" value="1"/>
</dbReference>
<dbReference type="InterPro" id="IPR051210">
    <property type="entry name" value="Ub_ligase/GEF_domain"/>
</dbReference>
<dbReference type="InterPro" id="IPR009091">
    <property type="entry name" value="RCC1/BLIP-II"/>
</dbReference>
<dbReference type="SUPFAM" id="SSF50985">
    <property type="entry name" value="RCC1/BLIP-II"/>
    <property type="match status" value="1"/>
</dbReference>
<sequence>MDSPYLIQLINSPISSGYAHYGIIDENGNLSMVGENTHGQLGDGTTSFSRIPIHIHFSSKVVSIACSLDFTGAVTEDGKTYLWGNLGGKFITKPMLVEHLKNYHAIKISLNVSFEYGYGVIFHDESAYLNISIFINKKIVLLSNIIKIYSGIIDFNLIEDMLFILTNDGKIYTSGVPILPDHSKYIPSHVKREIRIGINDINGNPTLNPTLVPFKKTARQIYIYMNKLNVLTTDGELFKMNSYGDDGPNIVYILNSMSPGNEPDRRTRSGRILPKSVYPDLEKALEKSKPHKIPILEKISSISSYYSTVAAITKEGKLYMWGSNEEDKIVDTRVSIPGYTLNMIGLSKGEISEPVEVNIGSKIKNVSVGGIFTIAISESDSVIYWGADHLKPPKIKLEMPVSIHKRYQSLLTFLRSIGREIYISHFIDLSIDLKMLVEILRMSDSGKITKRLGMIPDVVVNELLKAIEPPHFQFIARKKYVSPFSEEETGKETIPRLKMLQNVIHNRNQISTYILDNRAANVSLMLLWLIDRHPRECVTIDSNTSQMLGLIWTCLGKKRGLHIIPNFVKRFRQCARGKSRFTFVYLYISCAYSCDKPCIGSHSNFLIYDKKLNEIELFEPYGHIKDFDTTALYLNIKNLFENMTIIGKDSPIKYISPLDFCPRISFQPSQTALGWRERGTCFAWTIWYVDFRLSNPDVPRKELVDQAMQYLTGSVKDQSLFDDLILRYTRDIQKYIFGIAEVLADYILKFEQIDRELIPRTVIPGEMVALPSKDIKGEKILSDFDILGQILEITDSRKEYPKNQTFKILLLGGSVVIRTIQNVYPTTTISVEQAPFLSTRIIIREFVQRELLRRMDKVSG</sequence>
<name>A0A481Z683_9VIRU</name>
<dbReference type="PROSITE" id="PS50012">
    <property type="entry name" value="RCC1_3"/>
    <property type="match status" value="1"/>
</dbReference>
<dbReference type="Gene3D" id="2.130.10.30">
    <property type="entry name" value="Regulator of chromosome condensation 1/beta-lactamase-inhibitor protein II"/>
    <property type="match status" value="2"/>
</dbReference>
<reference evidence="2" key="1">
    <citation type="journal article" date="2019" name="MBio">
        <title>Virus Genomes from Deep Sea Sediments Expand the Ocean Megavirome and Support Independent Origins of Viral Gigantism.</title>
        <authorList>
            <person name="Backstrom D."/>
            <person name="Yutin N."/>
            <person name="Jorgensen S.L."/>
            <person name="Dharamshi J."/>
            <person name="Homa F."/>
            <person name="Zaremba-Niedwiedzka K."/>
            <person name="Spang A."/>
            <person name="Wolf Y.I."/>
            <person name="Koonin E.V."/>
            <person name="Ettema T.J."/>
        </authorList>
    </citation>
    <scope>NUCLEOTIDE SEQUENCE</scope>
</reference>
<dbReference type="PANTHER" id="PTHR22870">
    <property type="entry name" value="REGULATOR OF CHROMOSOME CONDENSATION"/>
    <property type="match status" value="1"/>
</dbReference>
<dbReference type="PANTHER" id="PTHR22870:SF408">
    <property type="entry name" value="OS09G0560450 PROTEIN"/>
    <property type="match status" value="1"/>
</dbReference>
<accession>A0A481Z683</accession>
<evidence type="ECO:0000313" key="2">
    <source>
        <dbReference type="EMBL" id="QBK91277.1"/>
    </source>
</evidence>
<keyword evidence="1" id="KW-0677">Repeat</keyword>
<gene>
    <name evidence="2" type="ORF">LCPAC202_02510</name>
</gene>
<protein>
    <submittedName>
        <fullName evidence="2">Regulator of chromosome condensation protein</fullName>
    </submittedName>
</protein>
<organism evidence="2">
    <name type="scientific">Pithovirus LCPAC202</name>
    <dbReference type="NCBI Taxonomy" id="2506592"/>
    <lineage>
        <taxon>Viruses</taxon>
        <taxon>Pithoviruses</taxon>
    </lineage>
</organism>
<dbReference type="Pfam" id="PF00415">
    <property type="entry name" value="RCC1"/>
    <property type="match status" value="1"/>
</dbReference>
<proteinExistence type="predicted"/>